<dbReference type="PRINTS" id="PR00195">
    <property type="entry name" value="DYNAMIN"/>
</dbReference>
<evidence type="ECO:0000313" key="6">
    <source>
        <dbReference type="EMBL" id="KAF1993809.1"/>
    </source>
</evidence>
<dbReference type="InterPro" id="IPR022812">
    <property type="entry name" value="Dynamin"/>
</dbReference>
<proteinExistence type="predicted"/>
<dbReference type="GO" id="GO:0006897">
    <property type="term" value="P:endocytosis"/>
    <property type="evidence" value="ECO:0007669"/>
    <property type="project" value="TreeGrafter"/>
</dbReference>
<dbReference type="PANTHER" id="PTHR11566:SF149">
    <property type="entry name" value="GTPASE, PUTATIVE (AFU_ORTHOLOGUE AFUA_6G11890)-RELATED"/>
    <property type="match status" value="1"/>
</dbReference>
<dbReference type="InterPro" id="IPR020850">
    <property type="entry name" value="GED_dom"/>
</dbReference>
<keyword evidence="2" id="KW-0342">GTP-binding</keyword>
<dbReference type="InterPro" id="IPR000375">
    <property type="entry name" value="Dynamin_stalk"/>
</dbReference>
<feature type="domain" description="Dynamin-type G" evidence="5">
    <location>
        <begin position="38"/>
        <end position="322"/>
    </location>
</feature>
<dbReference type="GO" id="GO:0048312">
    <property type="term" value="P:intracellular distribution of mitochondria"/>
    <property type="evidence" value="ECO:0007669"/>
    <property type="project" value="TreeGrafter"/>
</dbReference>
<dbReference type="GO" id="GO:0016020">
    <property type="term" value="C:membrane"/>
    <property type="evidence" value="ECO:0007669"/>
    <property type="project" value="TreeGrafter"/>
</dbReference>
<dbReference type="InterPro" id="IPR045063">
    <property type="entry name" value="Dynamin_N"/>
</dbReference>
<dbReference type="GO" id="GO:0005874">
    <property type="term" value="C:microtubule"/>
    <property type="evidence" value="ECO:0007669"/>
    <property type="project" value="TreeGrafter"/>
</dbReference>
<evidence type="ECO:0000256" key="1">
    <source>
        <dbReference type="ARBA" id="ARBA00022741"/>
    </source>
</evidence>
<feature type="compositionally biased region" description="Low complexity" evidence="3">
    <location>
        <begin position="710"/>
        <end position="719"/>
    </location>
</feature>
<dbReference type="CDD" id="cd08771">
    <property type="entry name" value="DLP_1"/>
    <property type="match status" value="1"/>
</dbReference>
<evidence type="ECO:0000313" key="7">
    <source>
        <dbReference type="Proteomes" id="UP000799779"/>
    </source>
</evidence>
<dbReference type="SUPFAM" id="SSF52540">
    <property type="entry name" value="P-loop containing nucleoside triphosphate hydrolases"/>
    <property type="match status" value="1"/>
</dbReference>
<dbReference type="OrthoDB" id="415706at2759"/>
<evidence type="ECO:0000256" key="3">
    <source>
        <dbReference type="SAM" id="MobiDB-lite"/>
    </source>
</evidence>
<dbReference type="InterPro" id="IPR001401">
    <property type="entry name" value="Dynamin_GTPase"/>
</dbReference>
<evidence type="ECO:0000259" key="5">
    <source>
        <dbReference type="PROSITE" id="PS51718"/>
    </source>
</evidence>
<dbReference type="GO" id="GO:0005525">
    <property type="term" value="F:GTP binding"/>
    <property type="evidence" value="ECO:0007669"/>
    <property type="project" value="InterPro"/>
</dbReference>
<dbReference type="Pfam" id="PF00350">
    <property type="entry name" value="Dynamin_N"/>
    <property type="match status" value="1"/>
</dbReference>
<dbReference type="SMART" id="SM00053">
    <property type="entry name" value="DYNc"/>
    <property type="match status" value="1"/>
</dbReference>
<dbReference type="Proteomes" id="UP000799779">
    <property type="component" value="Unassembled WGS sequence"/>
</dbReference>
<name>A0A6A5VYR3_9PLEO</name>
<dbReference type="InterPro" id="IPR003130">
    <property type="entry name" value="GED"/>
</dbReference>
<dbReference type="InterPro" id="IPR027417">
    <property type="entry name" value="P-loop_NTPase"/>
</dbReference>
<dbReference type="AlphaFoldDB" id="A0A6A5VYR3"/>
<sequence length="733" mass="82186">MASKESEIESLEQLQSSEQVNLLNAIDNLRNQGLGHHDISLPQLITVGDQSAGKSSVLEALTRLRFPTKDDLCTTFATELVLRKSDNVKISCVIIPSGKRSPAAKKELSKFARTYPSREAFSFPSLIEDARECMKVAGSSLNSSFFQDILQIKYTGPDLPSLTIVDLPGFIHNGRGDDVETVRTLIEGYMRQSKSIILAVVSAKNDLGTQVVIELIKRIDNAYDRTLGIITKPDTLDAGSDMESKFLSLAKNQLIPFNLGWHMVKNRGYSTREQTDTERDESERSFFDSGVWASLPRSDVGIDTLRTKLSKVLLHHIRTELPSLIKAIRDAAISTESSLKMLGDARETRLDQLIYLVGKAERFQKLTNDALSGSYNDQFFSLSSPSADPASRLRTHIQNLNLSFAQTMYTIGHKWDIVDGGEACYPHRTHYPATVNLVDYSDASFEDPEPIERTKFLEEHIGARVRQSRQSGLPSLVNTGVINEIFREQSEPWEAIAEAHLLRVFNTVDDYVGRALGYLMDDRTRDRLELKKINVALEVRQQAAHAKLKELLHPYRHLDPMIYDPSFATEMEALRAKHAKSFKPTIFDKNNQLLTSIDDFTNSEILDLVQTYYKKVISIFISNVAVLAVETCLVAKLDSIFSPTLVHLLSDEDLDFIAAESEEIQTERASLSLKLEDLKAGKKILDLQACNSGTGLRTPMKSRGRQVQGTPRTPRTRTPIGQSDQQGPRDIWL</sequence>
<dbReference type="FunFam" id="3.40.50.300:FF:001425">
    <property type="entry name" value="Dynamin GTPase, putative"/>
    <property type="match status" value="1"/>
</dbReference>
<keyword evidence="6" id="KW-0378">Hydrolase</keyword>
<dbReference type="InterPro" id="IPR030381">
    <property type="entry name" value="G_DYNAMIN_dom"/>
</dbReference>
<dbReference type="GO" id="GO:0000266">
    <property type="term" value="P:mitochondrial fission"/>
    <property type="evidence" value="ECO:0007669"/>
    <property type="project" value="TreeGrafter"/>
</dbReference>
<dbReference type="GO" id="GO:0003924">
    <property type="term" value="F:GTPase activity"/>
    <property type="evidence" value="ECO:0007669"/>
    <property type="project" value="InterPro"/>
</dbReference>
<dbReference type="EMBL" id="ML977685">
    <property type="protein sequence ID" value="KAF1993809.1"/>
    <property type="molecule type" value="Genomic_DNA"/>
</dbReference>
<dbReference type="PROSITE" id="PS51718">
    <property type="entry name" value="G_DYNAMIN_2"/>
    <property type="match status" value="1"/>
</dbReference>
<reference evidence="6" key="1">
    <citation type="journal article" date="2020" name="Stud. Mycol.">
        <title>101 Dothideomycetes genomes: a test case for predicting lifestyles and emergence of pathogens.</title>
        <authorList>
            <person name="Haridas S."/>
            <person name="Albert R."/>
            <person name="Binder M."/>
            <person name="Bloem J."/>
            <person name="Labutti K."/>
            <person name="Salamov A."/>
            <person name="Andreopoulos B."/>
            <person name="Baker S."/>
            <person name="Barry K."/>
            <person name="Bills G."/>
            <person name="Bluhm B."/>
            <person name="Cannon C."/>
            <person name="Castanera R."/>
            <person name="Culley D."/>
            <person name="Daum C."/>
            <person name="Ezra D."/>
            <person name="Gonzalez J."/>
            <person name="Henrissat B."/>
            <person name="Kuo A."/>
            <person name="Liang C."/>
            <person name="Lipzen A."/>
            <person name="Lutzoni F."/>
            <person name="Magnuson J."/>
            <person name="Mondo S."/>
            <person name="Nolan M."/>
            <person name="Ohm R."/>
            <person name="Pangilinan J."/>
            <person name="Park H.-J."/>
            <person name="Ramirez L."/>
            <person name="Alfaro M."/>
            <person name="Sun H."/>
            <person name="Tritt A."/>
            <person name="Yoshinaga Y."/>
            <person name="Zwiers L.-H."/>
            <person name="Turgeon B."/>
            <person name="Goodwin S."/>
            <person name="Spatafora J."/>
            <person name="Crous P."/>
            <person name="Grigoriev I."/>
        </authorList>
    </citation>
    <scope>NUCLEOTIDE SEQUENCE</scope>
    <source>
        <strain evidence="6">CBS 123094</strain>
    </source>
</reference>
<organism evidence="6 7">
    <name type="scientific">Amniculicola lignicola CBS 123094</name>
    <dbReference type="NCBI Taxonomy" id="1392246"/>
    <lineage>
        <taxon>Eukaryota</taxon>
        <taxon>Fungi</taxon>
        <taxon>Dikarya</taxon>
        <taxon>Ascomycota</taxon>
        <taxon>Pezizomycotina</taxon>
        <taxon>Dothideomycetes</taxon>
        <taxon>Pleosporomycetidae</taxon>
        <taxon>Pleosporales</taxon>
        <taxon>Amniculicolaceae</taxon>
        <taxon>Amniculicola</taxon>
    </lineage>
</organism>
<keyword evidence="7" id="KW-1185">Reference proteome</keyword>
<dbReference type="Pfam" id="PF02212">
    <property type="entry name" value="GED"/>
    <property type="match status" value="1"/>
</dbReference>
<dbReference type="Pfam" id="PF01031">
    <property type="entry name" value="Dynamin_M"/>
    <property type="match status" value="1"/>
</dbReference>
<accession>A0A6A5VYR3</accession>
<evidence type="ECO:0000256" key="2">
    <source>
        <dbReference type="ARBA" id="ARBA00023134"/>
    </source>
</evidence>
<evidence type="ECO:0000259" key="4">
    <source>
        <dbReference type="PROSITE" id="PS51388"/>
    </source>
</evidence>
<gene>
    <name evidence="6" type="ORF">P154DRAFT_56895</name>
</gene>
<feature type="domain" description="GED" evidence="4">
    <location>
        <begin position="602"/>
        <end position="693"/>
    </location>
</feature>
<dbReference type="PROSITE" id="PS51388">
    <property type="entry name" value="GED"/>
    <property type="match status" value="1"/>
</dbReference>
<dbReference type="Gene3D" id="3.40.50.300">
    <property type="entry name" value="P-loop containing nucleotide triphosphate hydrolases"/>
    <property type="match status" value="1"/>
</dbReference>
<protein>
    <submittedName>
        <fullName evidence="6">P-loop containing nucleoside triphosphate hydrolase protein</fullName>
    </submittedName>
</protein>
<dbReference type="GO" id="GO:0016559">
    <property type="term" value="P:peroxisome fission"/>
    <property type="evidence" value="ECO:0007669"/>
    <property type="project" value="TreeGrafter"/>
</dbReference>
<dbReference type="PANTHER" id="PTHR11566">
    <property type="entry name" value="DYNAMIN"/>
    <property type="match status" value="1"/>
</dbReference>
<dbReference type="GO" id="GO:0008017">
    <property type="term" value="F:microtubule binding"/>
    <property type="evidence" value="ECO:0007669"/>
    <property type="project" value="TreeGrafter"/>
</dbReference>
<keyword evidence="1" id="KW-0547">Nucleotide-binding</keyword>
<feature type="region of interest" description="Disordered" evidence="3">
    <location>
        <begin position="694"/>
        <end position="733"/>
    </location>
</feature>
<dbReference type="GO" id="GO:0005739">
    <property type="term" value="C:mitochondrion"/>
    <property type="evidence" value="ECO:0007669"/>
    <property type="project" value="TreeGrafter"/>
</dbReference>